<accession>A0A0L8HLQ7</accession>
<reference evidence="2" key="1">
    <citation type="submission" date="2015-07" db="EMBL/GenBank/DDBJ databases">
        <title>MeaNS - Measles Nucleotide Surveillance Program.</title>
        <authorList>
            <person name="Tran T."/>
            <person name="Druce J."/>
        </authorList>
    </citation>
    <scope>NUCLEOTIDE SEQUENCE</scope>
    <source>
        <strain evidence="2">UCB-OBI-ISO-001</strain>
        <tissue evidence="2">Gonad</tissue>
    </source>
</reference>
<sequence>MDSIPHPWINQSPIVPLLRIFEDWVLPLLLVAVNLLHPLKENRIYFPRHFRYGKNYF</sequence>
<keyword evidence="1" id="KW-0812">Transmembrane</keyword>
<protein>
    <submittedName>
        <fullName evidence="2">Uncharacterized protein</fullName>
    </submittedName>
</protein>
<evidence type="ECO:0000313" key="2">
    <source>
        <dbReference type="EMBL" id="KOF90178.1"/>
    </source>
</evidence>
<feature type="transmembrane region" description="Helical" evidence="1">
    <location>
        <begin position="20"/>
        <end position="39"/>
    </location>
</feature>
<evidence type="ECO:0000256" key="1">
    <source>
        <dbReference type="SAM" id="Phobius"/>
    </source>
</evidence>
<keyword evidence="1" id="KW-1133">Transmembrane helix</keyword>
<keyword evidence="1" id="KW-0472">Membrane</keyword>
<dbReference type="AlphaFoldDB" id="A0A0L8HLQ7"/>
<organism evidence="2">
    <name type="scientific">Octopus bimaculoides</name>
    <name type="common">California two-spotted octopus</name>
    <dbReference type="NCBI Taxonomy" id="37653"/>
    <lineage>
        <taxon>Eukaryota</taxon>
        <taxon>Metazoa</taxon>
        <taxon>Spiralia</taxon>
        <taxon>Lophotrochozoa</taxon>
        <taxon>Mollusca</taxon>
        <taxon>Cephalopoda</taxon>
        <taxon>Coleoidea</taxon>
        <taxon>Octopodiformes</taxon>
        <taxon>Octopoda</taxon>
        <taxon>Incirrata</taxon>
        <taxon>Octopodidae</taxon>
        <taxon>Octopus</taxon>
    </lineage>
</organism>
<proteinExistence type="predicted"/>
<name>A0A0L8HLQ7_OCTBM</name>
<dbReference type="EMBL" id="KQ417812">
    <property type="protein sequence ID" value="KOF90178.1"/>
    <property type="molecule type" value="Genomic_DNA"/>
</dbReference>
<gene>
    <name evidence="2" type="ORF">OCBIM_22011631mg</name>
</gene>